<organism evidence="1 2">
    <name type="scientific">Quercus suber</name>
    <name type="common">Cork oak</name>
    <dbReference type="NCBI Taxonomy" id="58331"/>
    <lineage>
        <taxon>Eukaryota</taxon>
        <taxon>Viridiplantae</taxon>
        <taxon>Streptophyta</taxon>
        <taxon>Embryophyta</taxon>
        <taxon>Tracheophyta</taxon>
        <taxon>Spermatophyta</taxon>
        <taxon>Magnoliopsida</taxon>
        <taxon>eudicotyledons</taxon>
        <taxon>Gunneridae</taxon>
        <taxon>Pentapetalae</taxon>
        <taxon>rosids</taxon>
        <taxon>fabids</taxon>
        <taxon>Fagales</taxon>
        <taxon>Fagaceae</taxon>
        <taxon>Quercus</taxon>
    </lineage>
</organism>
<sequence>MKTHANENVTPFAKAGFLSKMSIWRLNPLTKHGEDKILQENDLLKQKKPLNMKAMHWLECSSYQSVIDSLSERQWFFQTRLIGLQLRSFLSAAIYQK</sequence>
<evidence type="ECO:0000313" key="1">
    <source>
        <dbReference type="EMBL" id="KAK7860830.1"/>
    </source>
</evidence>
<gene>
    <name evidence="1" type="primary">ABCC10_11</name>
    <name evidence="1" type="ORF">CFP56_029201</name>
</gene>
<keyword evidence="2" id="KW-1185">Reference proteome</keyword>
<dbReference type="AlphaFoldDB" id="A0AAW0MAU9"/>
<proteinExistence type="predicted"/>
<accession>A0AAW0MAU9</accession>
<dbReference type="Proteomes" id="UP000237347">
    <property type="component" value="Unassembled WGS sequence"/>
</dbReference>
<name>A0AAW0MAU9_QUESU</name>
<protein>
    <submittedName>
        <fullName evidence="1">Abc transporter c family member 10</fullName>
    </submittedName>
</protein>
<comment type="caution">
    <text evidence="1">The sequence shown here is derived from an EMBL/GenBank/DDBJ whole genome shotgun (WGS) entry which is preliminary data.</text>
</comment>
<reference evidence="1 2" key="1">
    <citation type="journal article" date="2018" name="Sci. Data">
        <title>The draft genome sequence of cork oak.</title>
        <authorList>
            <person name="Ramos A.M."/>
            <person name="Usie A."/>
            <person name="Barbosa P."/>
            <person name="Barros P.M."/>
            <person name="Capote T."/>
            <person name="Chaves I."/>
            <person name="Simoes F."/>
            <person name="Abreu I."/>
            <person name="Carrasquinho I."/>
            <person name="Faro C."/>
            <person name="Guimaraes J.B."/>
            <person name="Mendonca D."/>
            <person name="Nobrega F."/>
            <person name="Rodrigues L."/>
            <person name="Saibo N.J.M."/>
            <person name="Varela M.C."/>
            <person name="Egas C."/>
            <person name="Matos J."/>
            <person name="Miguel C.M."/>
            <person name="Oliveira M.M."/>
            <person name="Ricardo C.P."/>
            <person name="Goncalves S."/>
        </authorList>
    </citation>
    <scope>NUCLEOTIDE SEQUENCE [LARGE SCALE GENOMIC DNA]</scope>
    <source>
        <strain evidence="2">cv. HL8</strain>
    </source>
</reference>
<evidence type="ECO:0000313" key="2">
    <source>
        <dbReference type="Proteomes" id="UP000237347"/>
    </source>
</evidence>
<dbReference type="EMBL" id="PKMF04000004">
    <property type="protein sequence ID" value="KAK7860830.1"/>
    <property type="molecule type" value="Genomic_DNA"/>
</dbReference>